<sequence>MKHTSIPKQTTLLILFTIFCLTILNCKKNDNDSMSLLTIIALLADFDNATSISYGGIKSPGNVLTGELVNTNDGTFNFTNLTTNEKIFGNVSTFSSSPFIELSSDSKTAIALPIKSVGLFATPFNGENTSSTTMRAEVYTERNSNCANMIGTFNTVQAMFGNAVGAFQGGYGTLTITGTDQKFASGIISTLGSAGPGTPINLSDGTCVDSKITWPTGETAFISFTGVLILDMGTDKGGFFGLAKDNSMNGSAILNNKTFFGFNNLRGTNDSIADNFVSIKFTCAYGACKGVSVDPRDLTPLNVGNSSTNVPLFTNGMSSLIPFGSTGGGVPLSNNDNVVIITRTVKGRLVMAMIACSSGNCTSTSSRHFGFYTAY</sequence>
<name>A0AA40WCY3_LEPIR</name>
<proteinExistence type="predicted"/>
<evidence type="ECO:0000313" key="2">
    <source>
        <dbReference type="Proteomes" id="UP000644282"/>
    </source>
</evidence>
<protein>
    <submittedName>
        <fullName evidence="1">Uncharacterized protein</fullName>
    </submittedName>
</protein>
<evidence type="ECO:0000313" key="1">
    <source>
        <dbReference type="EMBL" id="MBE8431116.1"/>
    </source>
</evidence>
<accession>A0AA40WCY3</accession>
<reference evidence="1" key="1">
    <citation type="submission" date="2020-10" db="EMBL/GenBank/DDBJ databases">
        <title>New Zealand Leptospira genomics.</title>
        <authorList>
            <person name="Wilkinson D.A."/>
            <person name="Nisa S."/>
            <person name="Moinet M."/>
            <person name="Benschop J."/>
        </authorList>
    </citation>
    <scope>NUCLEOTIDE SEQUENCE</scope>
    <source>
        <strain evidence="1">ESR8</strain>
    </source>
</reference>
<dbReference type="RefSeq" id="WP_017861513.1">
    <property type="nucleotide sequence ID" value="NZ_CP186594.1"/>
</dbReference>
<dbReference type="AlphaFoldDB" id="A0AA40WCY3"/>
<organism evidence="1 2">
    <name type="scientific">Leptospira interrogans serovar Pomona</name>
    <dbReference type="NCBI Taxonomy" id="44276"/>
    <lineage>
        <taxon>Bacteria</taxon>
        <taxon>Pseudomonadati</taxon>
        <taxon>Spirochaetota</taxon>
        <taxon>Spirochaetia</taxon>
        <taxon>Leptospirales</taxon>
        <taxon>Leptospiraceae</taxon>
        <taxon>Leptospira</taxon>
    </lineage>
</organism>
<comment type="caution">
    <text evidence="1">The sequence shown here is derived from an EMBL/GenBank/DDBJ whole genome shotgun (WGS) entry which is preliminary data.</text>
</comment>
<dbReference type="Proteomes" id="UP000644282">
    <property type="component" value="Unassembled WGS sequence"/>
</dbReference>
<dbReference type="EMBL" id="JADDXF010000032">
    <property type="protein sequence ID" value="MBE8431116.1"/>
    <property type="molecule type" value="Genomic_DNA"/>
</dbReference>
<gene>
    <name evidence="1" type="ORF">IQB77_14890</name>
</gene>